<dbReference type="EMBL" id="JAEHFY010000013">
    <property type="protein sequence ID" value="MBK0383316.1"/>
    <property type="molecule type" value="Genomic_DNA"/>
</dbReference>
<keyword evidence="3" id="KW-0808">Transferase</keyword>
<dbReference type="PANTHER" id="PTHR33841">
    <property type="entry name" value="DNA METHYLTRANSFERASE YEEA-RELATED"/>
    <property type="match status" value="1"/>
</dbReference>
<dbReference type="Pfam" id="PF20473">
    <property type="entry name" value="MmeI_Mtase"/>
    <property type="match status" value="1"/>
</dbReference>
<keyword evidence="2 10" id="KW-0489">Methyltransferase</keyword>
<dbReference type="PANTHER" id="PTHR33841:SF1">
    <property type="entry name" value="DNA METHYLTRANSFERASE A"/>
    <property type="match status" value="1"/>
</dbReference>
<dbReference type="InterPro" id="IPR046818">
    <property type="entry name" value="MmeI_C"/>
</dbReference>
<dbReference type="InterPro" id="IPR046819">
    <property type="entry name" value="MmeI_hel"/>
</dbReference>
<evidence type="ECO:0000259" key="5">
    <source>
        <dbReference type="Pfam" id="PF20464"/>
    </source>
</evidence>
<accession>A0ABS1BKP5</accession>
<reference evidence="10 11" key="1">
    <citation type="submission" date="2020-12" db="EMBL/GenBank/DDBJ databases">
        <title>Bacterial novel species Pedobacter sp. SD-b isolated from soil.</title>
        <authorList>
            <person name="Jung H.-Y."/>
        </authorList>
    </citation>
    <scope>NUCLEOTIDE SEQUENCE [LARGE SCALE GENOMIC DNA]</scope>
    <source>
        <strain evidence="10 11">SD-b</strain>
    </source>
</reference>
<evidence type="ECO:0000259" key="6">
    <source>
        <dbReference type="Pfam" id="PF20465"/>
    </source>
</evidence>
<proteinExistence type="predicted"/>
<keyword evidence="11" id="KW-1185">Reference proteome</keyword>
<dbReference type="RefSeq" id="WP_200586127.1">
    <property type="nucleotide sequence ID" value="NZ_JAEHFY010000013.1"/>
</dbReference>
<feature type="domain" description="MmeI-like DNA-methyltransferase" evidence="9">
    <location>
        <begin position="318"/>
        <end position="582"/>
    </location>
</feature>
<dbReference type="InterPro" id="IPR029063">
    <property type="entry name" value="SAM-dependent_MTases_sf"/>
</dbReference>
<dbReference type="InterPro" id="IPR046816">
    <property type="entry name" value="MmeI_Mtase"/>
</dbReference>
<dbReference type="InterPro" id="IPR046817">
    <property type="entry name" value="MmeI_N"/>
</dbReference>
<sequence>MTSKEIISNLNVLVANFNKEEFIYDLLLAYGSSKTSVLRLKKGDFNMSDTEGETLYKNKLFYAHAATDLHLRVDAFAKEERILKQKPRFIIVTDHQLIVAKDLKTNVNIDIPLLELPSYYDFFLPLSGAEVYRSKNDNKADREASYQLARLYDILVQDNPDYAKESHLLNLFLSRLLFCFFAEDTDIFDKVGIFTDTLAQHTQANGADVHEFLNELFTKLDTENGDFPKHLQNFPYVNGGLFRDSIKAPIFTTKSRRILLECGNLDWSEINPDIFGSMIQAVADPEERSDLGMHYTSVPNIKKLIEPLFLNALNKEFEKQHNSISGLNKLIARLGSIKFFDPACGSGNFLIITYKEIRLLEIEVIKRIAELSIQQGLTLPMQFTSIQLSQFYGIEIKDFAHEMAILSLWLAEHQMNKVFDDRLEGLGQSKPILPLKQAGNIACGNATRMSWEKVCPRGANDEIYILGNPPYLGSRNQDSNQKDDMQLVFGRDFKSLDYVTAWFYKGAKYIEGYDAQLAFVATNSICQGLAVALTWPRILNKNIEISFAHQSFKWTNNARGNAGVTVINVGLRNKSNQPKYLFTNITKEVKNINGYLLDAADSYIDELPLPLSKFRPMMKGNAAIDDGNFLFSTEEQAKAFKIKYPEQAYLVREFIGSQELINSYKRYCLWLKDAKPTDILNNPEIQLRVENVKRFRNRSPKTQTRKYADKPLLFMEDRQPDSDYLMIPVVSSENREYIPIGFLTKDVIANYSSFILPNATALEFGIIHSKMHMVWVSAVGGKLKTDYRYSAKLCYNTFPFPETTAKQKTLINEYVYDIMDERAKFPEKTMAWLYNPDTMPSGLRQAHKALDLAIEQIYRLAPFENDAERLAYLFKLYEEMTKKDTLFAKVKKTRGKKV</sequence>
<feature type="domain" description="MmeI-like helicase spacer" evidence="6">
    <location>
        <begin position="167"/>
        <end position="242"/>
    </location>
</feature>
<evidence type="ECO:0000256" key="3">
    <source>
        <dbReference type="ARBA" id="ARBA00022679"/>
    </source>
</evidence>
<organism evidence="10 11">
    <name type="scientific">Pedobacter segetis</name>
    <dbReference type="NCBI Taxonomy" id="2793069"/>
    <lineage>
        <taxon>Bacteria</taxon>
        <taxon>Pseudomonadati</taxon>
        <taxon>Bacteroidota</taxon>
        <taxon>Sphingobacteriia</taxon>
        <taxon>Sphingobacteriales</taxon>
        <taxon>Sphingobacteriaceae</taxon>
        <taxon>Pedobacter</taxon>
    </lineage>
</organism>
<evidence type="ECO:0000259" key="9">
    <source>
        <dbReference type="Pfam" id="PF20473"/>
    </source>
</evidence>
<evidence type="ECO:0000259" key="7">
    <source>
        <dbReference type="Pfam" id="PF20466"/>
    </source>
</evidence>
<evidence type="ECO:0000259" key="8">
    <source>
        <dbReference type="Pfam" id="PF20467"/>
    </source>
</evidence>
<evidence type="ECO:0000256" key="1">
    <source>
        <dbReference type="ARBA" id="ARBA00011900"/>
    </source>
</evidence>
<dbReference type="Pfam" id="PF20466">
    <property type="entry name" value="MmeI_TRD"/>
    <property type="match status" value="1"/>
</dbReference>
<protein>
    <recommendedName>
        <fullName evidence="1">site-specific DNA-methyltransferase (adenine-specific)</fullName>
        <ecNumber evidence="1">2.1.1.72</ecNumber>
    </recommendedName>
</protein>
<dbReference type="GO" id="GO:0008168">
    <property type="term" value="F:methyltransferase activity"/>
    <property type="evidence" value="ECO:0007669"/>
    <property type="project" value="UniProtKB-KW"/>
</dbReference>
<feature type="domain" description="MmeI-like target recognition" evidence="7">
    <location>
        <begin position="600"/>
        <end position="802"/>
    </location>
</feature>
<dbReference type="Pfam" id="PF20467">
    <property type="entry name" value="MmeI_C"/>
    <property type="match status" value="1"/>
</dbReference>
<name>A0ABS1BKP5_9SPHI</name>
<feature type="domain" description="MmeI-like N-terminal" evidence="5">
    <location>
        <begin position="15"/>
        <end position="157"/>
    </location>
</feature>
<evidence type="ECO:0000256" key="2">
    <source>
        <dbReference type="ARBA" id="ARBA00022603"/>
    </source>
</evidence>
<dbReference type="Gene3D" id="3.40.50.150">
    <property type="entry name" value="Vaccinia Virus protein VP39"/>
    <property type="match status" value="1"/>
</dbReference>
<evidence type="ECO:0000313" key="11">
    <source>
        <dbReference type="Proteomes" id="UP000660024"/>
    </source>
</evidence>
<dbReference type="InterPro" id="IPR046820">
    <property type="entry name" value="MmeI_TRD"/>
</dbReference>
<evidence type="ECO:0000313" key="10">
    <source>
        <dbReference type="EMBL" id="MBK0383316.1"/>
    </source>
</evidence>
<dbReference type="InterPro" id="IPR050953">
    <property type="entry name" value="N4_N6_ade-DNA_methylase"/>
</dbReference>
<dbReference type="GO" id="GO:0032259">
    <property type="term" value="P:methylation"/>
    <property type="evidence" value="ECO:0007669"/>
    <property type="project" value="UniProtKB-KW"/>
</dbReference>
<dbReference type="Pfam" id="PF20465">
    <property type="entry name" value="MmeI_hel"/>
    <property type="match status" value="1"/>
</dbReference>
<dbReference type="Proteomes" id="UP000660024">
    <property type="component" value="Unassembled WGS sequence"/>
</dbReference>
<feature type="domain" description="MmeI-like C-terminal" evidence="8">
    <location>
        <begin position="805"/>
        <end position="882"/>
    </location>
</feature>
<comment type="caution">
    <text evidence="10">The sequence shown here is derived from an EMBL/GenBank/DDBJ whole genome shotgun (WGS) entry which is preliminary data.</text>
</comment>
<gene>
    <name evidence="10" type="ORF">I5M32_10125</name>
</gene>
<evidence type="ECO:0000256" key="4">
    <source>
        <dbReference type="ARBA" id="ARBA00047942"/>
    </source>
</evidence>
<comment type="catalytic activity">
    <reaction evidence="4">
        <text>a 2'-deoxyadenosine in DNA + S-adenosyl-L-methionine = an N(6)-methyl-2'-deoxyadenosine in DNA + S-adenosyl-L-homocysteine + H(+)</text>
        <dbReference type="Rhea" id="RHEA:15197"/>
        <dbReference type="Rhea" id="RHEA-COMP:12418"/>
        <dbReference type="Rhea" id="RHEA-COMP:12419"/>
        <dbReference type="ChEBI" id="CHEBI:15378"/>
        <dbReference type="ChEBI" id="CHEBI:57856"/>
        <dbReference type="ChEBI" id="CHEBI:59789"/>
        <dbReference type="ChEBI" id="CHEBI:90615"/>
        <dbReference type="ChEBI" id="CHEBI:90616"/>
        <dbReference type="EC" id="2.1.1.72"/>
    </reaction>
</comment>
<dbReference type="SUPFAM" id="SSF53335">
    <property type="entry name" value="S-adenosyl-L-methionine-dependent methyltransferases"/>
    <property type="match status" value="1"/>
</dbReference>
<dbReference type="Pfam" id="PF20464">
    <property type="entry name" value="MmeI_N"/>
    <property type="match status" value="1"/>
</dbReference>
<dbReference type="EC" id="2.1.1.72" evidence="1"/>